<evidence type="ECO:0000313" key="1">
    <source>
        <dbReference type="EMBL" id="PWE26520.1"/>
    </source>
</evidence>
<evidence type="ECO:0000313" key="2">
    <source>
        <dbReference type="Proteomes" id="UP000244940"/>
    </source>
</evidence>
<name>A0A2U2C3R1_9RHOB</name>
<dbReference type="AlphaFoldDB" id="A0A2U2C3R1"/>
<reference evidence="1 2" key="1">
    <citation type="submission" date="2018-05" db="EMBL/GenBank/DDBJ databases">
        <title>Pararhodobacter marina sp. nov., isolated from deep-sea water of the Indian Ocean.</title>
        <authorList>
            <person name="Lai Q.Sr."/>
            <person name="Liu X."/>
            <person name="Shao Z."/>
        </authorList>
    </citation>
    <scope>NUCLEOTIDE SEQUENCE [LARGE SCALE GENOMIC DNA]</scope>
    <source>
        <strain evidence="1 2">CIC4N-9</strain>
    </source>
</reference>
<keyword evidence="2" id="KW-1185">Reference proteome</keyword>
<proteinExistence type="predicted"/>
<comment type="caution">
    <text evidence="1">The sequence shown here is derived from an EMBL/GenBank/DDBJ whole genome shotgun (WGS) entry which is preliminary data.</text>
</comment>
<dbReference type="Proteomes" id="UP000244940">
    <property type="component" value="Unassembled WGS sequence"/>
</dbReference>
<protein>
    <submittedName>
        <fullName evidence="1">Uncharacterized protein</fullName>
    </submittedName>
</protein>
<dbReference type="RefSeq" id="WP_109535412.1">
    <property type="nucleotide sequence ID" value="NZ_QEYD01000025.1"/>
</dbReference>
<accession>A0A2U2C3R1</accession>
<dbReference type="EMBL" id="QEYD01000025">
    <property type="protein sequence ID" value="PWE26520.1"/>
    <property type="molecule type" value="Genomic_DNA"/>
</dbReference>
<organism evidence="1 2">
    <name type="scientific">Pararhodobacter marinus</name>
    <dbReference type="NCBI Taxonomy" id="2184063"/>
    <lineage>
        <taxon>Bacteria</taxon>
        <taxon>Pseudomonadati</taxon>
        <taxon>Pseudomonadota</taxon>
        <taxon>Alphaproteobacteria</taxon>
        <taxon>Rhodobacterales</taxon>
        <taxon>Paracoccaceae</taxon>
        <taxon>Pararhodobacter</taxon>
    </lineage>
</organism>
<sequence>MTTVYQTGAISVGSGSTSVTGSGTAWTTSGTRPGDLLIAGGAVALIASVNSATSITLANSWPIETQSSVSYFILQLDDGLRALAASNLLLQALNGGALTSLAGLSGGADKLAFYNGNNTFGLTDFGAAARTFLAAGPVVTANALDATAGRLLKVGDFGLGIVGAPNQLADLNSFDSVEGMYAAGSGTLNRASSPWGNSYHIVQIHRYGATSLLQVVRKDMGAYVETYVREGDSSTGWGPWRLQYGAANILGGVSQSGGVPTGAIIERGSNGNGVYVRFADGTQICWRTVSVNLGSTDDQTFAMPAVFATDTVFTSMNPVNNTMGGDAFASNARARISGSATWSVRNRTSTGHTGSETFVLFATGRWI</sequence>
<dbReference type="GeneID" id="94367611"/>
<dbReference type="OrthoDB" id="564699at2"/>
<gene>
    <name evidence="1" type="ORF">C4N9_21605</name>
</gene>